<reference evidence="2" key="2">
    <citation type="submission" date="2021-04" db="EMBL/GenBank/DDBJ databases">
        <authorList>
            <person name="Gilroy R."/>
        </authorList>
    </citation>
    <scope>NUCLEOTIDE SEQUENCE</scope>
    <source>
        <strain evidence="2">ChiGjej1B1-14440</strain>
    </source>
</reference>
<dbReference type="Gene3D" id="3.40.50.360">
    <property type="match status" value="1"/>
</dbReference>
<dbReference type="Proteomes" id="UP000886724">
    <property type="component" value="Unassembled WGS sequence"/>
</dbReference>
<dbReference type="InterPro" id="IPR029039">
    <property type="entry name" value="Flavoprotein-like_sf"/>
</dbReference>
<evidence type="ECO:0000259" key="1">
    <source>
        <dbReference type="Pfam" id="PF12682"/>
    </source>
</evidence>
<dbReference type="SUPFAM" id="SSF52218">
    <property type="entry name" value="Flavoproteins"/>
    <property type="match status" value="1"/>
</dbReference>
<proteinExistence type="predicted"/>
<evidence type="ECO:0000313" key="2">
    <source>
        <dbReference type="EMBL" id="HIX81559.1"/>
    </source>
</evidence>
<dbReference type="GO" id="GO:0016651">
    <property type="term" value="F:oxidoreductase activity, acting on NAD(P)H"/>
    <property type="evidence" value="ECO:0007669"/>
    <property type="project" value="UniProtKB-ARBA"/>
</dbReference>
<dbReference type="Pfam" id="PF12682">
    <property type="entry name" value="Flavodoxin_4"/>
    <property type="match status" value="1"/>
</dbReference>
<comment type="caution">
    <text evidence="2">The sequence shown here is derived from an EMBL/GenBank/DDBJ whole genome shotgun (WGS) entry which is preliminary data.</text>
</comment>
<reference evidence="2" key="1">
    <citation type="journal article" date="2021" name="PeerJ">
        <title>Extensive microbial diversity within the chicken gut microbiome revealed by metagenomics and culture.</title>
        <authorList>
            <person name="Gilroy R."/>
            <person name="Ravi A."/>
            <person name="Getino M."/>
            <person name="Pursley I."/>
            <person name="Horton D.L."/>
            <person name="Alikhan N.F."/>
            <person name="Baker D."/>
            <person name="Gharbi K."/>
            <person name="Hall N."/>
            <person name="Watson M."/>
            <person name="Adriaenssens E.M."/>
            <person name="Foster-Nyarko E."/>
            <person name="Jarju S."/>
            <person name="Secka A."/>
            <person name="Antonio M."/>
            <person name="Oren A."/>
            <person name="Chaudhuri R.R."/>
            <person name="La Ragione R."/>
            <person name="Hildebrand F."/>
            <person name="Pallen M.J."/>
        </authorList>
    </citation>
    <scope>NUCLEOTIDE SEQUENCE</scope>
    <source>
        <strain evidence="2">ChiGjej1B1-14440</strain>
    </source>
</reference>
<dbReference type="PANTHER" id="PTHR39201">
    <property type="entry name" value="EXPORTED PROTEIN-RELATED"/>
    <property type="match status" value="1"/>
</dbReference>
<sequence length="171" mass="19780">MSKNLIVYFSHDKENYVAGKIVKLDIGNTKVVAKKIQSIIGGDTFEILPLHEYPFEYHRCTEVAKKELENNERPKILNIVSHFEDYDNIFIGYPNWWSTMPMCMWTFLESYDFKSKHIYPFCTHEGSGLGQSVADIKKFCPQSIIHDALAIRGSQVVNSDDAIKKWLEEVL</sequence>
<gene>
    <name evidence="2" type="ORF">H9980_06265</name>
</gene>
<protein>
    <submittedName>
        <fullName evidence="2">Flavodoxin</fullName>
    </submittedName>
</protein>
<dbReference type="AlphaFoldDB" id="A0A9D1XLK0"/>
<name>A0A9D1XLK0_9FIRM</name>
<dbReference type="EMBL" id="DXET01000139">
    <property type="protein sequence ID" value="HIX81559.1"/>
    <property type="molecule type" value="Genomic_DNA"/>
</dbReference>
<evidence type="ECO:0000313" key="3">
    <source>
        <dbReference type="Proteomes" id="UP000886724"/>
    </source>
</evidence>
<accession>A0A9D1XLK0</accession>
<dbReference type="PANTHER" id="PTHR39201:SF1">
    <property type="entry name" value="FLAVODOXIN-LIKE DOMAIN-CONTAINING PROTEIN"/>
    <property type="match status" value="1"/>
</dbReference>
<dbReference type="InterPro" id="IPR008254">
    <property type="entry name" value="Flavodoxin/NO_synth"/>
</dbReference>
<organism evidence="2 3">
    <name type="scientific">Candidatus Erysipelatoclostridium merdavium</name>
    <dbReference type="NCBI Taxonomy" id="2838566"/>
    <lineage>
        <taxon>Bacteria</taxon>
        <taxon>Bacillati</taxon>
        <taxon>Bacillota</taxon>
        <taxon>Erysipelotrichia</taxon>
        <taxon>Erysipelotrichales</taxon>
        <taxon>Erysipelotrichales incertae sedis</taxon>
    </lineage>
</organism>
<feature type="domain" description="Flavodoxin-like" evidence="1">
    <location>
        <begin position="27"/>
        <end position="169"/>
    </location>
</feature>
<dbReference type="GO" id="GO:0010181">
    <property type="term" value="F:FMN binding"/>
    <property type="evidence" value="ECO:0007669"/>
    <property type="project" value="InterPro"/>
</dbReference>